<comment type="caution">
    <text evidence="1">The sequence shown here is derived from an EMBL/GenBank/DDBJ whole genome shotgun (WGS) entry which is preliminary data.</text>
</comment>
<protein>
    <submittedName>
        <fullName evidence="1">Uncharacterized protein</fullName>
    </submittedName>
</protein>
<gene>
    <name evidence="1" type="ORF">ENG63_09420</name>
</gene>
<accession>A0A7C0Y5R3</accession>
<proteinExistence type="predicted"/>
<sequence>MNSLANTNRVLIASQNSFRTTLQELQLFRYVFKTRVVPPNVDIPLEAKRRGASAIVGIKPPKIEEITPHPIYLENKINRYYPIGGFDGFGGGGRIN</sequence>
<organism evidence="1">
    <name type="scientific">Desulfofervidus auxilii</name>
    <dbReference type="NCBI Taxonomy" id="1621989"/>
    <lineage>
        <taxon>Bacteria</taxon>
        <taxon>Pseudomonadati</taxon>
        <taxon>Thermodesulfobacteriota</taxon>
        <taxon>Candidatus Desulfofervidia</taxon>
        <taxon>Candidatus Desulfofervidales</taxon>
        <taxon>Candidatus Desulfofervidaceae</taxon>
        <taxon>Candidatus Desulfofervidus</taxon>
    </lineage>
</organism>
<reference evidence="1" key="1">
    <citation type="journal article" date="2020" name="mSystems">
        <title>Genome- and Community-Level Interaction Insights into Carbon Utilization and Element Cycling Functions of Hydrothermarchaeota in Hydrothermal Sediment.</title>
        <authorList>
            <person name="Zhou Z."/>
            <person name="Liu Y."/>
            <person name="Xu W."/>
            <person name="Pan J."/>
            <person name="Luo Z.H."/>
            <person name="Li M."/>
        </authorList>
    </citation>
    <scope>NUCLEOTIDE SEQUENCE [LARGE SCALE GENOMIC DNA]</scope>
    <source>
        <strain evidence="1">HyVt-233</strain>
    </source>
</reference>
<evidence type="ECO:0000313" key="1">
    <source>
        <dbReference type="EMBL" id="HDD45058.1"/>
    </source>
</evidence>
<dbReference type="EMBL" id="DRBS01000349">
    <property type="protein sequence ID" value="HDD45058.1"/>
    <property type="molecule type" value="Genomic_DNA"/>
</dbReference>
<dbReference type="AlphaFoldDB" id="A0A7C0Y5R3"/>
<dbReference type="Proteomes" id="UP000886289">
    <property type="component" value="Unassembled WGS sequence"/>
</dbReference>
<name>A0A7C0Y5R3_DESA2</name>